<proteinExistence type="predicted"/>
<feature type="domain" description="J" evidence="2">
    <location>
        <begin position="20"/>
        <end position="84"/>
    </location>
</feature>
<feature type="region of interest" description="Disordered" evidence="1">
    <location>
        <begin position="231"/>
        <end position="264"/>
    </location>
</feature>
<evidence type="ECO:0000313" key="4">
    <source>
        <dbReference type="Proteomes" id="UP001281003"/>
    </source>
</evidence>
<dbReference type="CDD" id="cd06257">
    <property type="entry name" value="DnaJ"/>
    <property type="match status" value="1"/>
</dbReference>
<dbReference type="PROSITE" id="PS50076">
    <property type="entry name" value="DNAJ_2"/>
    <property type="match status" value="1"/>
</dbReference>
<protein>
    <recommendedName>
        <fullName evidence="2">J domain-containing protein</fullName>
    </recommendedName>
</protein>
<dbReference type="SUPFAM" id="SSF46565">
    <property type="entry name" value="Chaperone J-domain"/>
    <property type="match status" value="1"/>
</dbReference>
<keyword evidence="4" id="KW-1185">Reference proteome</keyword>
<organism evidence="3 4">
    <name type="scientific">Sordaria brevicollis</name>
    <dbReference type="NCBI Taxonomy" id="83679"/>
    <lineage>
        <taxon>Eukaryota</taxon>
        <taxon>Fungi</taxon>
        <taxon>Dikarya</taxon>
        <taxon>Ascomycota</taxon>
        <taxon>Pezizomycotina</taxon>
        <taxon>Sordariomycetes</taxon>
        <taxon>Sordariomycetidae</taxon>
        <taxon>Sordariales</taxon>
        <taxon>Sordariaceae</taxon>
        <taxon>Sordaria</taxon>
    </lineage>
</organism>
<dbReference type="Gene3D" id="1.10.287.110">
    <property type="entry name" value="DnaJ domain"/>
    <property type="match status" value="1"/>
</dbReference>
<evidence type="ECO:0000313" key="3">
    <source>
        <dbReference type="EMBL" id="KAK3400911.1"/>
    </source>
</evidence>
<dbReference type="AlphaFoldDB" id="A0AAE0UE59"/>
<dbReference type="Proteomes" id="UP001281003">
    <property type="component" value="Unassembled WGS sequence"/>
</dbReference>
<dbReference type="Pfam" id="PF00226">
    <property type="entry name" value="DnaJ"/>
    <property type="match status" value="1"/>
</dbReference>
<comment type="caution">
    <text evidence="3">The sequence shown here is derived from an EMBL/GenBank/DDBJ whole genome shotgun (WGS) entry which is preliminary data.</text>
</comment>
<gene>
    <name evidence="3" type="ORF">B0T20DRAFT_495064</name>
</gene>
<reference evidence="3" key="1">
    <citation type="journal article" date="2023" name="Mol. Phylogenet. Evol.">
        <title>Genome-scale phylogeny and comparative genomics of the fungal order Sordariales.</title>
        <authorList>
            <person name="Hensen N."/>
            <person name="Bonometti L."/>
            <person name="Westerberg I."/>
            <person name="Brannstrom I.O."/>
            <person name="Guillou S."/>
            <person name="Cros-Aarteil S."/>
            <person name="Calhoun S."/>
            <person name="Haridas S."/>
            <person name="Kuo A."/>
            <person name="Mondo S."/>
            <person name="Pangilinan J."/>
            <person name="Riley R."/>
            <person name="LaButti K."/>
            <person name="Andreopoulos B."/>
            <person name="Lipzen A."/>
            <person name="Chen C."/>
            <person name="Yan M."/>
            <person name="Daum C."/>
            <person name="Ng V."/>
            <person name="Clum A."/>
            <person name="Steindorff A."/>
            <person name="Ohm R.A."/>
            <person name="Martin F."/>
            <person name="Silar P."/>
            <person name="Natvig D.O."/>
            <person name="Lalanne C."/>
            <person name="Gautier V."/>
            <person name="Ament-Velasquez S.L."/>
            <person name="Kruys A."/>
            <person name="Hutchinson M.I."/>
            <person name="Powell A.J."/>
            <person name="Barry K."/>
            <person name="Miller A.N."/>
            <person name="Grigoriev I.V."/>
            <person name="Debuchy R."/>
            <person name="Gladieux P."/>
            <person name="Hiltunen Thoren M."/>
            <person name="Johannesson H."/>
        </authorList>
    </citation>
    <scope>NUCLEOTIDE SEQUENCE</scope>
    <source>
        <strain evidence="3">FGSC 1904</strain>
    </source>
</reference>
<feature type="compositionally biased region" description="Polar residues" evidence="1">
    <location>
        <begin position="234"/>
        <end position="252"/>
    </location>
</feature>
<sequence>MPESFDLAAIMTSPGDRMFDCYATLGVSPYDDTETIGQAYRSMVWQHDHLNDKSEKATAKFQKVEKAFRTLGSSFNRTIYDTEVMQEYLDMYNQIIKLCREWDTKPQEAVKADIKVVRAKHETMVRLTKSMADLVRELKFHPRGKGAHAACRVQALRMETKAELWDEKVNSMSYIETNESLRTKLAAERHQNLAMKGLLERERKKTRDAEEHNARLTESLRNAVAQMAVDDGSLNPTAQDVNNEAPTKSMENQNRKEKSEPSRPLLIMSAVAADDAAVLHLMRDLAGKGDESSAHDFGCTTGANRMLVRGKVNNVW</sequence>
<reference evidence="3" key="2">
    <citation type="submission" date="2023-07" db="EMBL/GenBank/DDBJ databases">
        <authorList>
            <consortium name="Lawrence Berkeley National Laboratory"/>
            <person name="Haridas S."/>
            <person name="Hensen N."/>
            <person name="Bonometti L."/>
            <person name="Westerberg I."/>
            <person name="Brannstrom I.O."/>
            <person name="Guillou S."/>
            <person name="Cros-Aarteil S."/>
            <person name="Calhoun S."/>
            <person name="Kuo A."/>
            <person name="Mondo S."/>
            <person name="Pangilinan J."/>
            <person name="Riley R."/>
            <person name="LaButti K."/>
            <person name="Andreopoulos B."/>
            <person name="Lipzen A."/>
            <person name="Chen C."/>
            <person name="Yanf M."/>
            <person name="Daum C."/>
            <person name="Ng V."/>
            <person name="Clum A."/>
            <person name="Steindorff A."/>
            <person name="Ohm R."/>
            <person name="Martin F."/>
            <person name="Silar P."/>
            <person name="Natvig D."/>
            <person name="Lalanne C."/>
            <person name="Gautier V."/>
            <person name="Ament-velasquez S.L."/>
            <person name="Kruys A."/>
            <person name="Hutchinson M.I."/>
            <person name="Powell A.J."/>
            <person name="Barry K."/>
            <person name="Miller A.N."/>
            <person name="Grigoriev I.V."/>
            <person name="Debuchy R."/>
            <person name="Gladieux P."/>
            <person name="Thoren M.H."/>
            <person name="Johannesson H."/>
        </authorList>
    </citation>
    <scope>NUCLEOTIDE SEQUENCE</scope>
    <source>
        <strain evidence="3">FGSC 1904</strain>
    </source>
</reference>
<dbReference type="SMART" id="SM00271">
    <property type="entry name" value="DnaJ"/>
    <property type="match status" value="1"/>
</dbReference>
<evidence type="ECO:0000256" key="1">
    <source>
        <dbReference type="SAM" id="MobiDB-lite"/>
    </source>
</evidence>
<dbReference type="InterPro" id="IPR001623">
    <property type="entry name" value="DnaJ_domain"/>
</dbReference>
<evidence type="ECO:0000259" key="2">
    <source>
        <dbReference type="PROSITE" id="PS50076"/>
    </source>
</evidence>
<dbReference type="InterPro" id="IPR036869">
    <property type="entry name" value="J_dom_sf"/>
</dbReference>
<dbReference type="EMBL" id="JAUTDP010000003">
    <property type="protein sequence ID" value="KAK3400911.1"/>
    <property type="molecule type" value="Genomic_DNA"/>
</dbReference>
<name>A0AAE0UE59_SORBR</name>
<accession>A0AAE0UE59</accession>